<dbReference type="PANTHER" id="PTHR19248">
    <property type="entry name" value="ATP-BINDING TRANSPORT PROTEIN-RELATED"/>
    <property type="match status" value="1"/>
</dbReference>
<dbReference type="FunFam" id="3.40.50.300:FF:000152">
    <property type="entry name" value="ATP-binding cassette, sub-family E, member 1"/>
    <property type="match status" value="1"/>
</dbReference>
<evidence type="ECO:0000313" key="6">
    <source>
        <dbReference type="Proteomes" id="UP000785679"/>
    </source>
</evidence>
<proteinExistence type="predicted"/>
<evidence type="ECO:0000259" key="3">
    <source>
        <dbReference type="PROSITE" id="PS50893"/>
    </source>
</evidence>
<dbReference type="PRINTS" id="PR01868">
    <property type="entry name" value="ABCEFAMILY"/>
</dbReference>
<dbReference type="Proteomes" id="UP000785679">
    <property type="component" value="Unassembled WGS sequence"/>
</dbReference>
<dbReference type="NCBIfam" id="NF009945">
    <property type="entry name" value="PRK13409.1"/>
    <property type="match status" value="1"/>
</dbReference>
<dbReference type="InterPro" id="IPR003439">
    <property type="entry name" value="ABC_transporter-like_ATP-bd"/>
</dbReference>
<sequence>MESAFEENIRIAVINPEKCKPKKCNQECKNSCPINTKEKMCIEVLHSSVICFISEPLCIGCGLCIKHCPFQAIKISNFPKVLQNQVTHRYGANTFKLHRLPLPRLGEVLGLVGSNGIGKSTALKILAGKLQPNLGKQEYGMAREEIMRFFRGSELENYMTKLLDKKLKALIKVQNIELIANDPKFDKVLVGKRLRTMGEGIRYGKIYRALDFQGITDREIQSLSGGELQRFAIAYTCIQNADIYLFDEPSSFLDIKQRLKAAKLIRSLLRAYNQVIVVEHDLQILDYLSDCICVLYGKSGTYGVVTMPYYVQEGINIFLAGYIPTENMRFRDDEFTFKVTDKDEQKEKDKITDQGQEHMRKTINYDYPAMEKTLDTFKLTARPGQIQQGEIVVMLGQNGIGKTTLIKLLAGALKPDDLTIELPRLNISYKPQTLAPKFEGTVRDLFCLKIHDTWQDLTFKTEVLIPLEIESLLDNYVQTLSGGELQKIAMVLALAKPCDIYLIDEPSAYLDIEQRIRLSKVMKSWIIKSNRTAIIVEHDFIMASYLADKVIAFHGMPGEFGYCRSPEGLISGMNKFLQLMDISIRRDSANFRPRINKRYSNQDFEQKSAGNYFLMEDQLEEPEISRKYESDEEEY</sequence>
<dbReference type="AlphaFoldDB" id="A0A8J8NTY6"/>
<dbReference type="Pfam" id="PF04068">
    <property type="entry name" value="Fer4_RLI"/>
    <property type="match status" value="1"/>
</dbReference>
<gene>
    <name evidence="5" type="ORF">FGO68_gene8877</name>
</gene>
<evidence type="ECO:0000256" key="1">
    <source>
        <dbReference type="ARBA" id="ARBA00022741"/>
    </source>
</evidence>
<dbReference type="Pfam" id="PF00005">
    <property type="entry name" value="ABC_tran"/>
    <property type="match status" value="2"/>
</dbReference>
<dbReference type="PROSITE" id="PS51379">
    <property type="entry name" value="4FE4S_FER_2"/>
    <property type="match status" value="1"/>
</dbReference>
<dbReference type="PROSITE" id="PS00211">
    <property type="entry name" value="ABC_TRANSPORTER_1"/>
    <property type="match status" value="1"/>
</dbReference>
<accession>A0A8J8NTY6</accession>
<protein>
    <submittedName>
        <fullName evidence="5">Uncharacterized protein</fullName>
    </submittedName>
</protein>
<dbReference type="InterPro" id="IPR027417">
    <property type="entry name" value="P-loop_NTPase"/>
</dbReference>
<dbReference type="InterPro" id="IPR017896">
    <property type="entry name" value="4Fe4S_Fe-S-bd"/>
</dbReference>
<evidence type="ECO:0000259" key="4">
    <source>
        <dbReference type="PROSITE" id="PS51379"/>
    </source>
</evidence>
<dbReference type="EMBL" id="RRYP01005568">
    <property type="protein sequence ID" value="TNV81922.1"/>
    <property type="molecule type" value="Genomic_DNA"/>
</dbReference>
<dbReference type="GO" id="GO:0005524">
    <property type="term" value="F:ATP binding"/>
    <property type="evidence" value="ECO:0007669"/>
    <property type="project" value="UniProtKB-KW"/>
</dbReference>
<dbReference type="InterPro" id="IPR017871">
    <property type="entry name" value="ABC_transporter-like_CS"/>
</dbReference>
<dbReference type="SUPFAM" id="SSF52540">
    <property type="entry name" value="P-loop containing nucleoside triphosphate hydrolases"/>
    <property type="match status" value="2"/>
</dbReference>
<dbReference type="SMART" id="SM00382">
    <property type="entry name" value="AAA"/>
    <property type="match status" value="2"/>
</dbReference>
<feature type="domain" description="ABC transporter" evidence="3">
    <location>
        <begin position="73"/>
        <end position="322"/>
    </location>
</feature>
<dbReference type="InterPro" id="IPR003593">
    <property type="entry name" value="AAA+_ATPase"/>
</dbReference>
<organism evidence="5 6">
    <name type="scientific">Halteria grandinella</name>
    <dbReference type="NCBI Taxonomy" id="5974"/>
    <lineage>
        <taxon>Eukaryota</taxon>
        <taxon>Sar</taxon>
        <taxon>Alveolata</taxon>
        <taxon>Ciliophora</taxon>
        <taxon>Intramacronucleata</taxon>
        <taxon>Spirotrichea</taxon>
        <taxon>Stichotrichia</taxon>
        <taxon>Sporadotrichida</taxon>
        <taxon>Halteriidae</taxon>
        <taxon>Halteria</taxon>
    </lineage>
</organism>
<name>A0A8J8NTY6_HALGN</name>
<dbReference type="GO" id="GO:0016887">
    <property type="term" value="F:ATP hydrolysis activity"/>
    <property type="evidence" value="ECO:0007669"/>
    <property type="project" value="InterPro"/>
</dbReference>
<keyword evidence="2" id="KW-0067">ATP-binding</keyword>
<keyword evidence="1" id="KW-0547">Nucleotide-binding</keyword>
<dbReference type="FunFam" id="3.40.50.300:FF:001546">
    <property type="entry name" value="RNase L inhibitor homolog"/>
    <property type="match status" value="1"/>
</dbReference>
<dbReference type="PROSITE" id="PS00198">
    <property type="entry name" value="4FE4S_FER_1"/>
    <property type="match status" value="1"/>
</dbReference>
<feature type="domain" description="ABC transporter" evidence="3">
    <location>
        <begin position="360"/>
        <end position="582"/>
    </location>
</feature>
<evidence type="ECO:0000313" key="5">
    <source>
        <dbReference type="EMBL" id="TNV81922.1"/>
    </source>
</evidence>
<dbReference type="Gene3D" id="3.40.50.300">
    <property type="entry name" value="P-loop containing nucleotide triphosphate hydrolases"/>
    <property type="match status" value="2"/>
</dbReference>
<dbReference type="InterPro" id="IPR007209">
    <property type="entry name" value="RNaseL-inhib-like_metal-bd_dom"/>
</dbReference>
<dbReference type="OrthoDB" id="6593433at2759"/>
<feature type="domain" description="4Fe-4S ferredoxin-type" evidence="4">
    <location>
        <begin position="49"/>
        <end position="78"/>
    </location>
</feature>
<comment type="caution">
    <text evidence="5">The sequence shown here is derived from an EMBL/GenBank/DDBJ whole genome shotgun (WGS) entry which is preliminary data.</text>
</comment>
<dbReference type="Pfam" id="PF00037">
    <property type="entry name" value="Fer4"/>
    <property type="match status" value="1"/>
</dbReference>
<keyword evidence="6" id="KW-1185">Reference proteome</keyword>
<reference evidence="5" key="1">
    <citation type="submission" date="2019-06" db="EMBL/GenBank/DDBJ databases">
        <authorList>
            <person name="Zheng W."/>
        </authorList>
    </citation>
    <scope>NUCLEOTIDE SEQUENCE</scope>
    <source>
        <strain evidence="5">QDHG01</strain>
    </source>
</reference>
<evidence type="ECO:0000256" key="2">
    <source>
        <dbReference type="ARBA" id="ARBA00022840"/>
    </source>
</evidence>
<dbReference type="InterPro" id="IPR017900">
    <property type="entry name" value="4Fe4S_Fe_S_CS"/>
</dbReference>
<dbReference type="PROSITE" id="PS50893">
    <property type="entry name" value="ABC_TRANSPORTER_2"/>
    <property type="match status" value="2"/>
</dbReference>
<dbReference type="SUPFAM" id="SSF54862">
    <property type="entry name" value="4Fe-4S ferredoxins"/>
    <property type="match status" value="1"/>
</dbReference>
<dbReference type="InterPro" id="IPR013283">
    <property type="entry name" value="RLI1"/>
</dbReference>